<comment type="caution">
    <text evidence="2">The sequence shown here is derived from an EMBL/GenBank/DDBJ whole genome shotgun (WGS) entry which is preliminary data.</text>
</comment>
<proteinExistence type="predicted"/>
<sequence length="687" mass="77840">MSTIYTPTPVTVTFQRPKCFCGYTAVSIYPDPGTTKPSTSSLNKDPLLTSNWVYECHFTPKQRGMTKPDTCDDCEEARNRSSRKSTELMGSNTTNAEYELIPWASQDSTTTTTTTTTTTNNSRKPRLYKRHMTPLYNKVELWPRPTLSDHSSMTTNSKDNETLIGANIDIPSTFHGLSPLDHLRVCGFHMHALEWHHMQTVGIDQILRLTGKTQCPVFNLSVVRWLGEQLRKPQKSNINKTTTRSNMAGTRSKSKDKDAMSMIMGMELKFFHKMGCLCKKEVALARTPAPPASSSSSTATISRRSGSMASTSSTLQNERQFWIVCRARAEAKSSFEIVDRGGTSLWENRSMLGNYGASTSVPGPGSSRKGRNMIPAGVGMGVPVQMCSFAIPLEIANFGYNRVPIHIKVETNTWLSHWLSPPSTLSLSLTRPFFISTMSNPMIPVAKGPSSTGWKLQPAIDSSKPGKLMTMRYLEQDGWPWSTPFIYKGDDQSQEREKRDHSKDDYNHQQFLRWREELQRAKQGPEKCDLEGLDKELQDAQARHVKVLKSRIGIDEEGYVREMHDDNLSSQFYKKLDMDAVSTVSLQLCKDCRQDIDTDAVVQAEVETEVDLELERVDRELDEVMTRHAEQVQRIMEARSWLIPFFFECGSCDLRRMDVDVLPCSHMFLCGQCLDRVEFYVVPRKVY</sequence>
<organism evidence="2 3">
    <name type="scientific">Linnemannia gamsii</name>
    <dbReference type="NCBI Taxonomy" id="64522"/>
    <lineage>
        <taxon>Eukaryota</taxon>
        <taxon>Fungi</taxon>
        <taxon>Fungi incertae sedis</taxon>
        <taxon>Mucoromycota</taxon>
        <taxon>Mortierellomycotina</taxon>
        <taxon>Mortierellomycetes</taxon>
        <taxon>Mortierellales</taxon>
        <taxon>Mortierellaceae</taxon>
        <taxon>Linnemannia</taxon>
    </lineage>
</organism>
<gene>
    <name evidence="2" type="ORF">BGZ96_010804</name>
</gene>
<protein>
    <recommendedName>
        <fullName evidence="4">RING-type domain-containing protein</fullName>
    </recommendedName>
</protein>
<name>A0ABQ7JTR9_9FUNG</name>
<reference evidence="2 3" key="1">
    <citation type="journal article" date="2020" name="Fungal Divers.">
        <title>Resolving the Mortierellaceae phylogeny through synthesis of multi-gene phylogenetics and phylogenomics.</title>
        <authorList>
            <person name="Vandepol N."/>
            <person name="Liber J."/>
            <person name="Desiro A."/>
            <person name="Na H."/>
            <person name="Kennedy M."/>
            <person name="Barry K."/>
            <person name="Grigoriev I.V."/>
            <person name="Miller A.N."/>
            <person name="O'Donnell K."/>
            <person name="Stajich J.E."/>
            <person name="Bonito G."/>
        </authorList>
    </citation>
    <scope>NUCLEOTIDE SEQUENCE [LARGE SCALE GENOMIC DNA]</scope>
    <source>
        <strain evidence="2 3">AD045</strain>
    </source>
</reference>
<evidence type="ECO:0008006" key="4">
    <source>
        <dbReference type="Google" id="ProtNLM"/>
    </source>
</evidence>
<feature type="region of interest" description="Disordered" evidence="1">
    <location>
        <begin position="287"/>
        <end position="312"/>
    </location>
</feature>
<evidence type="ECO:0000313" key="3">
    <source>
        <dbReference type="Proteomes" id="UP001194696"/>
    </source>
</evidence>
<evidence type="ECO:0000313" key="2">
    <source>
        <dbReference type="EMBL" id="KAG0284868.1"/>
    </source>
</evidence>
<evidence type="ECO:0000256" key="1">
    <source>
        <dbReference type="SAM" id="MobiDB-lite"/>
    </source>
</evidence>
<keyword evidence="3" id="KW-1185">Reference proteome</keyword>
<dbReference type="Proteomes" id="UP001194696">
    <property type="component" value="Unassembled WGS sequence"/>
</dbReference>
<accession>A0ABQ7JTR9</accession>
<dbReference type="EMBL" id="JAAAIM010000722">
    <property type="protein sequence ID" value="KAG0284868.1"/>
    <property type="molecule type" value="Genomic_DNA"/>
</dbReference>
<feature type="compositionally biased region" description="Low complexity" evidence="1">
    <location>
        <begin position="292"/>
        <end position="312"/>
    </location>
</feature>